<keyword evidence="6 8" id="KW-1133">Transmembrane helix</keyword>
<feature type="transmembrane region" description="Helical" evidence="8">
    <location>
        <begin position="75"/>
        <end position="93"/>
    </location>
</feature>
<gene>
    <name evidence="9" type="ORF">LJ739_08020</name>
</gene>
<evidence type="ECO:0000256" key="1">
    <source>
        <dbReference type="ARBA" id="ARBA00004651"/>
    </source>
</evidence>
<feature type="transmembrane region" description="Helical" evidence="8">
    <location>
        <begin position="167"/>
        <end position="185"/>
    </location>
</feature>
<dbReference type="InterPro" id="IPR002781">
    <property type="entry name" value="TM_pro_TauE-like"/>
</dbReference>
<dbReference type="PANTHER" id="PTHR30269:SF37">
    <property type="entry name" value="MEMBRANE TRANSPORTER PROTEIN"/>
    <property type="match status" value="1"/>
</dbReference>
<keyword evidence="3" id="KW-0813">Transport</keyword>
<keyword evidence="5 8" id="KW-0812">Transmembrane</keyword>
<dbReference type="InterPro" id="IPR052017">
    <property type="entry name" value="TSUP"/>
</dbReference>
<dbReference type="Pfam" id="PF01925">
    <property type="entry name" value="TauE"/>
    <property type="match status" value="1"/>
</dbReference>
<comment type="similarity">
    <text evidence="2 8">Belongs to the 4-toluene sulfonate uptake permease (TSUP) (TC 2.A.102) family.</text>
</comment>
<protein>
    <recommendedName>
        <fullName evidence="8">Probable membrane transporter protein</fullName>
    </recommendedName>
</protein>
<keyword evidence="4 8" id="KW-1003">Cell membrane</keyword>
<comment type="caution">
    <text evidence="9">The sequence shown here is derived from an EMBL/GenBank/DDBJ whole genome shotgun (WGS) entry which is preliminary data.</text>
</comment>
<organism evidence="9 10">
    <name type="scientific">Fluctibacter halophilus</name>
    <dbReference type="NCBI Taxonomy" id="226011"/>
    <lineage>
        <taxon>Bacteria</taxon>
        <taxon>Pseudomonadati</taxon>
        <taxon>Pseudomonadota</taxon>
        <taxon>Gammaproteobacteria</taxon>
        <taxon>Alteromonadales</taxon>
        <taxon>Alteromonadaceae</taxon>
        <taxon>Fluctibacter</taxon>
    </lineage>
</organism>
<comment type="subcellular location">
    <subcellularLocation>
        <location evidence="1 8">Cell membrane</location>
        <topology evidence="1 8">Multi-pass membrane protein</topology>
    </subcellularLocation>
</comment>
<keyword evidence="10" id="KW-1185">Reference proteome</keyword>
<dbReference type="EMBL" id="JAJEWP010000001">
    <property type="protein sequence ID" value="MCC2616182.1"/>
    <property type="molecule type" value="Genomic_DNA"/>
</dbReference>
<feature type="transmembrane region" description="Helical" evidence="8">
    <location>
        <begin position="226"/>
        <end position="243"/>
    </location>
</feature>
<feature type="transmembrane region" description="Helical" evidence="8">
    <location>
        <begin position="130"/>
        <end position="155"/>
    </location>
</feature>
<keyword evidence="7 8" id="KW-0472">Membrane</keyword>
<proteinExistence type="inferred from homology"/>
<evidence type="ECO:0000256" key="7">
    <source>
        <dbReference type="ARBA" id="ARBA00023136"/>
    </source>
</evidence>
<evidence type="ECO:0000256" key="6">
    <source>
        <dbReference type="ARBA" id="ARBA00022989"/>
    </source>
</evidence>
<evidence type="ECO:0000256" key="5">
    <source>
        <dbReference type="ARBA" id="ARBA00022692"/>
    </source>
</evidence>
<sequence>MSWEWILFGVFIWFSFSTEVATGFGSIIIALALGALFLPIGDMLPVLVTLNSVMNLVILSKLYRDIHQPTLLKRILPLMLGGMAIGIVAVPYLPEREMKIGFALLVLWFAGRSLWQSYRPSSPSTAKRGSTGWIGLAGVTHGLYASGGPLLVLGLASTTLDKARFRATLLATWCTLNLCYTAYFAINGQLLDHASHIVAMLPVLGLAALCGHWLHHRVNEQQFKTLVFWVLLMCGAIMLFNAAR</sequence>
<dbReference type="RefSeq" id="WP_229158955.1">
    <property type="nucleotide sequence ID" value="NZ_JAJEWP010000001.1"/>
</dbReference>
<reference evidence="9 10" key="1">
    <citation type="submission" date="2021-10" db="EMBL/GenBank/DDBJ databases">
        <title>Draft genome of Aestuariibacter halophilus JC2043.</title>
        <authorList>
            <person name="Emsley S.A."/>
            <person name="Pfannmuller K.M."/>
            <person name="Ushijima B."/>
            <person name="Saw J.H."/>
            <person name="Videau P."/>
        </authorList>
    </citation>
    <scope>NUCLEOTIDE SEQUENCE [LARGE SCALE GENOMIC DNA]</scope>
    <source>
        <strain evidence="9 10">JC2043</strain>
    </source>
</reference>
<name>A0ABS8G6G0_9ALTE</name>
<accession>A0ABS8G6G0</accession>
<evidence type="ECO:0000256" key="3">
    <source>
        <dbReference type="ARBA" id="ARBA00022448"/>
    </source>
</evidence>
<evidence type="ECO:0000313" key="10">
    <source>
        <dbReference type="Proteomes" id="UP001520878"/>
    </source>
</evidence>
<feature type="transmembrane region" description="Helical" evidence="8">
    <location>
        <begin position="44"/>
        <end position="63"/>
    </location>
</feature>
<dbReference type="Proteomes" id="UP001520878">
    <property type="component" value="Unassembled WGS sequence"/>
</dbReference>
<feature type="transmembrane region" description="Helical" evidence="8">
    <location>
        <begin position="197"/>
        <end position="214"/>
    </location>
</feature>
<dbReference type="PANTHER" id="PTHR30269">
    <property type="entry name" value="TRANSMEMBRANE PROTEIN YFCA"/>
    <property type="match status" value="1"/>
</dbReference>
<feature type="transmembrane region" description="Helical" evidence="8">
    <location>
        <begin position="6"/>
        <end position="37"/>
    </location>
</feature>
<evidence type="ECO:0000256" key="4">
    <source>
        <dbReference type="ARBA" id="ARBA00022475"/>
    </source>
</evidence>
<evidence type="ECO:0000256" key="8">
    <source>
        <dbReference type="RuleBase" id="RU363041"/>
    </source>
</evidence>
<evidence type="ECO:0000313" key="9">
    <source>
        <dbReference type="EMBL" id="MCC2616182.1"/>
    </source>
</evidence>
<evidence type="ECO:0000256" key="2">
    <source>
        <dbReference type="ARBA" id="ARBA00009142"/>
    </source>
</evidence>